<evidence type="ECO:0000313" key="5">
    <source>
        <dbReference type="Proteomes" id="UP000541636"/>
    </source>
</evidence>
<dbReference type="SMART" id="SM00450">
    <property type="entry name" value="RHOD"/>
    <property type="match status" value="2"/>
</dbReference>
<dbReference type="Pfam" id="PF00581">
    <property type="entry name" value="Rhodanese"/>
    <property type="match status" value="2"/>
</dbReference>
<dbReference type="EMBL" id="JAAZQD010000001">
    <property type="protein sequence ID" value="NKZ37786.1"/>
    <property type="molecule type" value="Genomic_DNA"/>
</dbReference>
<proteinExistence type="predicted"/>
<dbReference type="Proteomes" id="UP000541636">
    <property type="component" value="Unassembled WGS sequence"/>
</dbReference>
<protein>
    <submittedName>
        <fullName evidence="4">Sulfurtransferase</fullName>
    </submittedName>
</protein>
<sequence length="282" mass="30668">MNRPLIDARTLMDRAGEDLLIVDCRFELSDPEQGRRDYLQGHLPGAIYASLDEDLSDLGKIPQGLGRHPLPDPDAFARTLGRWGWTSQRTVVAYDTAGGAIAGRLWWMMRSIGASASVLDGGLAAWREAGGALDTGLVEVTPTEVRLQFDPQAYMETRALREALDAGSVTLVDARAAPRYRGETEPLDRVAGHVPGAVNRPFAGNLDEEGRFRAPEVLRAEFEQLLQGVSPERVVHMCGSGVTACHNLLAMEHAGLSGARLYTPSWSGWVSDPERPVAKDEA</sequence>
<dbReference type="InterPro" id="IPR001763">
    <property type="entry name" value="Rhodanese-like_dom"/>
</dbReference>
<dbReference type="CDD" id="cd01448">
    <property type="entry name" value="TST_Repeat_1"/>
    <property type="match status" value="1"/>
</dbReference>
<comment type="caution">
    <text evidence="4">The sequence shown here is derived from an EMBL/GenBank/DDBJ whole genome shotgun (WGS) entry which is preliminary data.</text>
</comment>
<name>A0A846ZI47_9GAMM</name>
<keyword evidence="2" id="KW-0677">Repeat</keyword>
<dbReference type="SUPFAM" id="SSF52821">
    <property type="entry name" value="Rhodanese/Cell cycle control phosphatase"/>
    <property type="match status" value="2"/>
</dbReference>
<keyword evidence="5" id="KW-1185">Reference proteome</keyword>
<evidence type="ECO:0000256" key="1">
    <source>
        <dbReference type="ARBA" id="ARBA00022679"/>
    </source>
</evidence>
<evidence type="ECO:0000256" key="2">
    <source>
        <dbReference type="ARBA" id="ARBA00022737"/>
    </source>
</evidence>
<dbReference type="InterPro" id="IPR036873">
    <property type="entry name" value="Rhodanese-like_dom_sf"/>
</dbReference>
<dbReference type="RefSeq" id="WP_168608305.1">
    <property type="nucleotide sequence ID" value="NZ_JAAZQD010000001.1"/>
</dbReference>
<dbReference type="PANTHER" id="PTHR11364">
    <property type="entry name" value="THIOSULFATE SULFERTANSFERASE"/>
    <property type="match status" value="1"/>
</dbReference>
<dbReference type="InterPro" id="IPR045078">
    <property type="entry name" value="TST/MPST-like"/>
</dbReference>
<dbReference type="GO" id="GO:0004792">
    <property type="term" value="F:thiosulfate-cyanide sulfurtransferase activity"/>
    <property type="evidence" value="ECO:0007669"/>
    <property type="project" value="TreeGrafter"/>
</dbReference>
<feature type="domain" description="Rhodanese" evidence="3">
    <location>
        <begin position="165"/>
        <end position="278"/>
    </location>
</feature>
<dbReference type="AlphaFoldDB" id="A0A846ZI47"/>
<reference evidence="4 5" key="1">
    <citation type="journal article" date="2017" name="Int. J. Syst. Evol. Microbiol.">
        <title>Oleiagrimonas citrea sp. nov., a marine bacterium isolated from tidal flat sediment and emended description of the genus Oleiagrimonas Fang et al. 2015 and Oleiagrimonas soli.</title>
        <authorList>
            <person name="Yang S.H."/>
            <person name="Seo H.S."/>
            <person name="Seong C.N."/>
            <person name="Kwon K.K."/>
        </authorList>
    </citation>
    <scope>NUCLEOTIDE SEQUENCE [LARGE SCALE GENOMIC DNA]</scope>
    <source>
        <strain evidence="4 5">MEBiC09124</strain>
    </source>
</reference>
<evidence type="ECO:0000259" key="3">
    <source>
        <dbReference type="PROSITE" id="PS50206"/>
    </source>
</evidence>
<dbReference type="PANTHER" id="PTHR11364:SF27">
    <property type="entry name" value="SULFURTRANSFERASE"/>
    <property type="match status" value="1"/>
</dbReference>
<evidence type="ECO:0000313" key="4">
    <source>
        <dbReference type="EMBL" id="NKZ37786.1"/>
    </source>
</evidence>
<accession>A0A846ZI47</accession>
<dbReference type="CDD" id="cd01449">
    <property type="entry name" value="TST_Repeat_2"/>
    <property type="match status" value="1"/>
</dbReference>
<keyword evidence="1 4" id="KW-0808">Transferase</keyword>
<organism evidence="4 5">
    <name type="scientific">Oleiagrimonas citrea</name>
    <dbReference type="NCBI Taxonomy" id="1665687"/>
    <lineage>
        <taxon>Bacteria</taxon>
        <taxon>Pseudomonadati</taxon>
        <taxon>Pseudomonadota</taxon>
        <taxon>Gammaproteobacteria</taxon>
        <taxon>Lysobacterales</taxon>
        <taxon>Rhodanobacteraceae</taxon>
        <taxon>Oleiagrimonas</taxon>
    </lineage>
</organism>
<feature type="domain" description="Rhodanese" evidence="3">
    <location>
        <begin position="15"/>
        <end position="135"/>
    </location>
</feature>
<dbReference type="PROSITE" id="PS50206">
    <property type="entry name" value="RHODANESE_3"/>
    <property type="match status" value="2"/>
</dbReference>
<dbReference type="Gene3D" id="3.40.250.10">
    <property type="entry name" value="Rhodanese-like domain"/>
    <property type="match status" value="2"/>
</dbReference>
<gene>
    <name evidence="4" type="ORF">HF690_02325</name>
</gene>